<keyword evidence="2" id="KW-0819">tRNA processing</keyword>
<dbReference type="GO" id="GO:0072669">
    <property type="term" value="C:tRNA-splicing ligase complex"/>
    <property type="evidence" value="ECO:0007669"/>
    <property type="project" value="TreeGrafter"/>
</dbReference>
<sequence length="204" mass="24078">MTFVICVNHSRHAYNSTKTQYRTQKPIQIARFESEKHSYIMEEVCEERVFVERELTAIELFLPKIQYEYLDHTADVQLHAWGPDLKKCFEQVAIAMFGYMTEIEKVELLGHMDLTVSGTDMENLLFNYLDEFLYSFSTEPNFIARKVEIILFDKANFTIRCRAYGERFDLAKHPQGTEVKAITYSNMQVWDKPDHHEVFVIIDI</sequence>
<dbReference type="Gene3D" id="3.55.10.10">
    <property type="entry name" value="Archease domain"/>
    <property type="match status" value="1"/>
</dbReference>
<keyword evidence="7" id="KW-1185">Reference proteome</keyword>
<dbReference type="InParanoid" id="A0A7M7J4C0"/>
<dbReference type="PANTHER" id="PTHR12682:SF11">
    <property type="entry name" value="PROTEIN ARCHEASE"/>
    <property type="match status" value="1"/>
</dbReference>
<evidence type="ECO:0000259" key="5">
    <source>
        <dbReference type="Pfam" id="PF01951"/>
    </source>
</evidence>
<comment type="similarity">
    <text evidence="1">Belongs to the archease family.</text>
</comment>
<dbReference type="InterPro" id="IPR023572">
    <property type="entry name" value="Archease_dom"/>
</dbReference>
<evidence type="ECO:0000256" key="3">
    <source>
        <dbReference type="ARBA" id="ARBA00022723"/>
    </source>
</evidence>
<keyword evidence="4" id="KW-0106">Calcium</keyword>
<dbReference type="EnsemblMetazoa" id="XM_022790475">
    <property type="protein sequence ID" value="XP_022646210"/>
    <property type="gene ID" value="LOC111243987"/>
</dbReference>
<dbReference type="InterPro" id="IPR036820">
    <property type="entry name" value="Archease_dom_sf"/>
</dbReference>
<dbReference type="FunFam" id="3.55.10.10:FF:000001">
    <property type="entry name" value="protein archease isoform X1"/>
    <property type="match status" value="1"/>
</dbReference>
<evidence type="ECO:0000256" key="4">
    <source>
        <dbReference type="ARBA" id="ARBA00022837"/>
    </source>
</evidence>
<dbReference type="OMA" id="QCAMAIS"/>
<dbReference type="PANTHER" id="PTHR12682">
    <property type="entry name" value="ARCHEASE"/>
    <property type="match status" value="1"/>
</dbReference>
<dbReference type="GO" id="GO:0006388">
    <property type="term" value="P:tRNA splicing, via endonucleolytic cleavage and ligation"/>
    <property type="evidence" value="ECO:0007669"/>
    <property type="project" value="TreeGrafter"/>
</dbReference>
<dbReference type="SUPFAM" id="SSF69819">
    <property type="entry name" value="MTH1598-like"/>
    <property type="match status" value="1"/>
</dbReference>
<dbReference type="RefSeq" id="XP_022646210.1">
    <property type="nucleotide sequence ID" value="XM_022790475.1"/>
</dbReference>
<dbReference type="FunCoup" id="A0A7M7J4C0">
    <property type="interactions" value="58"/>
</dbReference>
<dbReference type="KEGG" id="vde:111243987"/>
<reference evidence="6" key="1">
    <citation type="submission" date="2021-01" db="UniProtKB">
        <authorList>
            <consortium name="EnsemblMetazoa"/>
        </authorList>
    </citation>
    <scope>IDENTIFICATION</scope>
</reference>
<dbReference type="Proteomes" id="UP000594260">
    <property type="component" value="Unplaced"/>
</dbReference>
<dbReference type="Pfam" id="PF01951">
    <property type="entry name" value="Archease"/>
    <property type="match status" value="1"/>
</dbReference>
<organism evidence="6 7">
    <name type="scientific">Varroa destructor</name>
    <name type="common">Honeybee mite</name>
    <dbReference type="NCBI Taxonomy" id="109461"/>
    <lineage>
        <taxon>Eukaryota</taxon>
        <taxon>Metazoa</taxon>
        <taxon>Ecdysozoa</taxon>
        <taxon>Arthropoda</taxon>
        <taxon>Chelicerata</taxon>
        <taxon>Arachnida</taxon>
        <taxon>Acari</taxon>
        <taxon>Parasitiformes</taxon>
        <taxon>Mesostigmata</taxon>
        <taxon>Gamasina</taxon>
        <taxon>Dermanyssoidea</taxon>
        <taxon>Varroidae</taxon>
        <taxon>Varroa</taxon>
    </lineage>
</organism>
<proteinExistence type="inferred from homology"/>
<evidence type="ECO:0000256" key="2">
    <source>
        <dbReference type="ARBA" id="ARBA00022694"/>
    </source>
</evidence>
<dbReference type="InterPro" id="IPR002804">
    <property type="entry name" value="Archease"/>
</dbReference>
<feature type="domain" description="Archease" evidence="5">
    <location>
        <begin position="67"/>
        <end position="204"/>
    </location>
</feature>
<protein>
    <recommendedName>
        <fullName evidence="5">Archease domain-containing protein</fullName>
    </recommendedName>
</protein>
<accession>A0A7M7J4C0</accession>
<dbReference type="GeneID" id="111243987"/>
<evidence type="ECO:0000313" key="6">
    <source>
        <dbReference type="EnsemblMetazoa" id="XP_022646210"/>
    </source>
</evidence>
<evidence type="ECO:0000256" key="1">
    <source>
        <dbReference type="ARBA" id="ARBA00007963"/>
    </source>
</evidence>
<name>A0A7M7J4C0_VARDE</name>
<keyword evidence="3" id="KW-0479">Metal-binding</keyword>
<evidence type="ECO:0000313" key="7">
    <source>
        <dbReference type="Proteomes" id="UP000594260"/>
    </source>
</evidence>
<dbReference type="OrthoDB" id="2190767at2759"/>
<dbReference type="CTD" id="42551"/>
<dbReference type="GO" id="GO:0046872">
    <property type="term" value="F:metal ion binding"/>
    <property type="evidence" value="ECO:0007669"/>
    <property type="project" value="UniProtKB-KW"/>
</dbReference>
<dbReference type="AlphaFoldDB" id="A0A7M7J4C0"/>